<evidence type="ECO:0000313" key="3">
    <source>
        <dbReference type="Proteomes" id="UP000239898"/>
    </source>
</evidence>
<evidence type="ECO:0000313" key="2">
    <source>
        <dbReference type="EMBL" id="PPT74215.1"/>
    </source>
</evidence>
<keyword evidence="3" id="KW-1185">Reference proteome</keyword>
<name>A0A2S6Z131_9XANT</name>
<dbReference type="RefSeq" id="WP_128421965.1">
    <property type="nucleotide sequence ID" value="NZ_CP049017.1"/>
</dbReference>
<dbReference type="OrthoDB" id="6008326at2"/>
<proteinExistence type="predicted"/>
<dbReference type="EMBL" id="MIGX01000232">
    <property type="protein sequence ID" value="PPT74215.1"/>
    <property type="molecule type" value="Genomic_DNA"/>
</dbReference>
<gene>
    <name evidence="2" type="ORF">XthCFBP4691_20000</name>
</gene>
<sequence length="139" mass="14780">MATKKRSTSSALRPETLAPRHLWLAGLGLVSLTRKRALAAAADAASGANTLKALVAQLADAAQASVHEGAAALRGQVQPLSAEVEARLQPVLVKLGLQPAPRTTSRKRPVTTKRAKRATKKITTVRRPRKAAKRGVRSR</sequence>
<evidence type="ECO:0000256" key="1">
    <source>
        <dbReference type="SAM" id="MobiDB-lite"/>
    </source>
</evidence>
<feature type="compositionally biased region" description="Basic residues" evidence="1">
    <location>
        <begin position="104"/>
        <end position="139"/>
    </location>
</feature>
<protein>
    <recommendedName>
        <fullName evidence="4">Poly(Hydroxyalcanoate) granule associated protein</fullName>
    </recommendedName>
</protein>
<reference evidence="2 3" key="1">
    <citation type="submission" date="2016-08" db="EMBL/GenBank/DDBJ databases">
        <title>Evolution of the type three secretion system and type three effector repertoires in Xanthomonas.</title>
        <authorList>
            <person name="Merda D."/>
            <person name="Briand M."/>
            <person name="Bosis E."/>
            <person name="Rousseau C."/>
            <person name="Portier P."/>
            <person name="Jacques M.-A."/>
            <person name="Fischer-Le Saux M."/>
        </authorList>
    </citation>
    <scope>NUCLEOTIDE SEQUENCE [LARGE SCALE GENOMIC DNA]</scope>
    <source>
        <strain evidence="2 3">CFBP 4691</strain>
    </source>
</reference>
<evidence type="ECO:0008006" key="4">
    <source>
        <dbReference type="Google" id="ProtNLM"/>
    </source>
</evidence>
<dbReference type="Proteomes" id="UP000239898">
    <property type="component" value="Unassembled WGS sequence"/>
</dbReference>
<feature type="region of interest" description="Disordered" evidence="1">
    <location>
        <begin position="97"/>
        <end position="139"/>
    </location>
</feature>
<organism evidence="2 3">
    <name type="scientific">Xanthomonas theicola</name>
    <dbReference type="NCBI Taxonomy" id="56464"/>
    <lineage>
        <taxon>Bacteria</taxon>
        <taxon>Pseudomonadati</taxon>
        <taxon>Pseudomonadota</taxon>
        <taxon>Gammaproteobacteria</taxon>
        <taxon>Lysobacterales</taxon>
        <taxon>Lysobacteraceae</taxon>
        <taxon>Xanthomonas</taxon>
    </lineage>
</organism>
<accession>A0A2S6Z131</accession>
<comment type="caution">
    <text evidence="2">The sequence shown here is derived from an EMBL/GenBank/DDBJ whole genome shotgun (WGS) entry which is preliminary data.</text>
</comment>
<dbReference type="AlphaFoldDB" id="A0A2S6Z131"/>